<keyword evidence="4" id="KW-1185">Reference proteome</keyword>
<comment type="similarity">
    <text evidence="1">Belongs to the UPF0174 family.</text>
</comment>
<dbReference type="Proteomes" id="UP000092932">
    <property type="component" value="Chromosome"/>
</dbReference>
<feature type="domain" description="Ubiquinol-cytochrome c chaperone" evidence="2">
    <location>
        <begin position="37"/>
        <end position="169"/>
    </location>
</feature>
<gene>
    <name evidence="3" type="ORF">A6F68_02934</name>
</gene>
<protein>
    <submittedName>
        <fullName evidence="3">Ubiquinol-cytochrome C chaperone</fullName>
    </submittedName>
</protein>
<dbReference type="STRING" id="692370.A6F68_02934"/>
<dbReference type="InterPro" id="IPR021150">
    <property type="entry name" value="Ubiq_cyt_c_chap"/>
</dbReference>
<dbReference type="AlphaFoldDB" id="A0A1B2AGZ3"/>
<proteinExistence type="inferred from homology"/>
<organism evidence="3 4">
    <name type="scientific">Tsuneonella dongtanensis</name>
    <dbReference type="NCBI Taxonomy" id="692370"/>
    <lineage>
        <taxon>Bacteria</taxon>
        <taxon>Pseudomonadati</taxon>
        <taxon>Pseudomonadota</taxon>
        <taxon>Alphaproteobacteria</taxon>
        <taxon>Sphingomonadales</taxon>
        <taxon>Erythrobacteraceae</taxon>
        <taxon>Tsuneonella</taxon>
    </lineage>
</organism>
<dbReference type="EMBL" id="CP016591">
    <property type="protein sequence ID" value="ANY21414.1"/>
    <property type="molecule type" value="Genomic_DNA"/>
</dbReference>
<name>A0A1B2AGZ3_9SPHN</name>
<evidence type="ECO:0000313" key="3">
    <source>
        <dbReference type="EMBL" id="ANY21414.1"/>
    </source>
</evidence>
<dbReference type="RefSeq" id="WP_067681680.1">
    <property type="nucleotide sequence ID" value="NZ_CP016591.1"/>
</dbReference>
<accession>A0A1B2AGZ3</accession>
<evidence type="ECO:0000259" key="2">
    <source>
        <dbReference type="Pfam" id="PF03981"/>
    </source>
</evidence>
<dbReference type="KEGG" id="ado:A6F68_02934"/>
<evidence type="ECO:0000313" key="4">
    <source>
        <dbReference type="Proteomes" id="UP000092932"/>
    </source>
</evidence>
<reference evidence="3 4" key="1">
    <citation type="submission" date="2016-07" db="EMBL/GenBank/DDBJ databases">
        <title>Complete genome sequence of Altererythrobacter dongtanensis KCTC 22672, a type strain with esterase isolated from tidal flat.</title>
        <authorList>
            <person name="Cheng H."/>
            <person name="Wu Y.-H."/>
            <person name="Zhou P."/>
            <person name="Huo Y.-Y."/>
            <person name="Wang C.-S."/>
            <person name="Xu X.-W."/>
        </authorList>
    </citation>
    <scope>NUCLEOTIDE SEQUENCE [LARGE SCALE GENOMIC DNA]</scope>
    <source>
        <strain evidence="3 4">KCTC 22672</strain>
    </source>
</reference>
<evidence type="ECO:0000256" key="1">
    <source>
        <dbReference type="ARBA" id="ARBA00006436"/>
    </source>
</evidence>
<dbReference type="OrthoDB" id="7158889at2"/>
<sequence length="171" mass="18320">MSILTRLFSSAPDPREALRPLWQAIVAEARQPAWYADAGVADTVNGRFEMVSAVFALVVLRMETGEGLAKETALLTELYVEDMEAQLREFGVGDVVVGKRMTKLMGATGGRIEAYRGGIANGLPTMTEAAARNMPLVDGASAEQVAERLLALWSRLQAIADAALLAGEVAR</sequence>
<dbReference type="Pfam" id="PF03981">
    <property type="entry name" value="Ubiq_cyt_C_chap"/>
    <property type="match status" value="1"/>
</dbReference>